<dbReference type="WBParaSite" id="RSKR_0000679000.1">
    <property type="protein sequence ID" value="RSKR_0000679000.1"/>
    <property type="gene ID" value="RSKR_0000679000"/>
</dbReference>
<name>A0AC35U2J5_9BILA</name>
<dbReference type="Proteomes" id="UP000095286">
    <property type="component" value="Unplaced"/>
</dbReference>
<evidence type="ECO:0000313" key="1">
    <source>
        <dbReference type="Proteomes" id="UP000095286"/>
    </source>
</evidence>
<protein>
    <submittedName>
        <fullName evidence="2">Peptidase A1 domain-containing protein</fullName>
    </submittedName>
</protein>
<accession>A0AC35U2J5</accession>
<organism evidence="1 2">
    <name type="scientific">Rhabditophanes sp. KR3021</name>
    <dbReference type="NCBI Taxonomy" id="114890"/>
    <lineage>
        <taxon>Eukaryota</taxon>
        <taxon>Metazoa</taxon>
        <taxon>Ecdysozoa</taxon>
        <taxon>Nematoda</taxon>
        <taxon>Chromadorea</taxon>
        <taxon>Rhabditida</taxon>
        <taxon>Tylenchina</taxon>
        <taxon>Panagrolaimomorpha</taxon>
        <taxon>Strongyloidoidea</taxon>
        <taxon>Alloionematidae</taxon>
        <taxon>Rhabditophanes</taxon>
    </lineage>
</organism>
<reference evidence="2" key="1">
    <citation type="submission" date="2016-11" db="UniProtKB">
        <authorList>
            <consortium name="WormBaseParasite"/>
        </authorList>
    </citation>
    <scope>IDENTIFICATION</scope>
    <source>
        <strain evidence="2">KR3021</strain>
    </source>
</reference>
<sequence>MRLFLSSSGLILLLSCFCFLKVTAETTAKAVLSEPDDDEPSTQATLKELGAEEPDTAYGYPLSAFAVNCFPNITVPSGYKVLYGFGIPYLDDGNFYNVYTDQKNCPWAFREDGGLIQIMLDSHGLPVVYGPDGRLRAGFAIVKGLTRIARLTNKIFRGTFQNDLIQTQGHGLTEYPKFTKGPVVRCRHSRGIKSPDYLFGLDHPCNLAELDWAKASGSDAKITGGRGLTIASNRVMVPNIGVKISGSDKYYPVYITKIGKASTFDDQGVEIDVLIDFNGSPITVTVNGKINGGFKEVNGNLTLSITTGAKGEPIIDAALTLAEANPFNINNNLNFKTLGIDGYGFAINPMKDLPEPLRIGFSIGNYSLMMPPTFEEGYAMVPYLGVFPPNGPNKWTPVFADVKGSTWAFDETGAALQVLMDREKLPVVYNEQSRTYNGGFRAINVVLIACLVCQAYTLRGSLMRSGRYDEENFPKKFNLQGSGSFRRFSRFIPQNYDFYNYLHDVESQENVDNNNFQGESFQKFLKQKSSR</sequence>
<proteinExistence type="predicted"/>
<evidence type="ECO:0000313" key="2">
    <source>
        <dbReference type="WBParaSite" id="RSKR_0000679000.1"/>
    </source>
</evidence>